<accession>A0ABP0H4U9</accession>
<dbReference type="InterPro" id="IPR036396">
    <property type="entry name" value="Cyt_P450_sf"/>
</dbReference>
<comment type="cofactor">
    <cofactor evidence="1">
        <name>heme</name>
        <dbReference type="ChEBI" id="CHEBI:30413"/>
    </cofactor>
</comment>
<keyword evidence="5" id="KW-0812">Transmembrane</keyword>
<dbReference type="Proteomes" id="UP001642483">
    <property type="component" value="Unassembled WGS sequence"/>
</dbReference>
<comment type="similarity">
    <text evidence="2">Belongs to the cytochrome P450 family.</text>
</comment>
<dbReference type="PRINTS" id="PR00463">
    <property type="entry name" value="EP450I"/>
</dbReference>
<dbReference type="InterPro" id="IPR002401">
    <property type="entry name" value="Cyt_P450_E_grp-I"/>
</dbReference>
<evidence type="ECO:0000256" key="3">
    <source>
        <dbReference type="ARBA" id="ARBA00022723"/>
    </source>
</evidence>
<dbReference type="InterPro" id="IPR050182">
    <property type="entry name" value="Cytochrome_P450_fam2"/>
</dbReference>
<gene>
    <name evidence="6" type="ORF">CVLEPA_LOCUS31729</name>
</gene>
<dbReference type="PRINTS" id="PR00385">
    <property type="entry name" value="P450"/>
</dbReference>
<keyword evidence="5" id="KW-1133">Transmembrane helix</keyword>
<evidence type="ECO:0000256" key="5">
    <source>
        <dbReference type="SAM" id="Phobius"/>
    </source>
</evidence>
<evidence type="ECO:0000313" key="6">
    <source>
        <dbReference type="EMBL" id="CAK8698281.1"/>
    </source>
</evidence>
<keyword evidence="7" id="KW-1185">Reference proteome</keyword>
<dbReference type="InterPro" id="IPR001128">
    <property type="entry name" value="Cyt_P450"/>
</dbReference>
<name>A0ABP0H4U9_CLALP</name>
<keyword evidence="4" id="KW-0408">Iron</keyword>
<evidence type="ECO:0000256" key="2">
    <source>
        <dbReference type="ARBA" id="ARBA00010617"/>
    </source>
</evidence>
<comment type="caution">
    <text evidence="6">The sequence shown here is derived from an EMBL/GenBank/DDBJ whole genome shotgun (WGS) entry which is preliminary data.</text>
</comment>
<sequence>MALDILKLVFSTINLWTVLVIVCVLLWQWWKKPHPRFPPGPRGIPILGALPFVDVYMERTVKKWSLDKYGPVMSVRMGQKEVVFLNTYEAINQAFVKQSSCFSGRSKVVMMYDALGMNGLILKDHDSDFKIQKQFAFNYLKQSGMGKSEMENFVNIEAQYFVEFLEKLPEKAIDLRLDLRNLIANIICKFVLGKRYEYDDTTFRKLLESLQDELGKADETLKVVILEYIPILSKFQPFKGALKQHLQHERNILAVLHPIVEEHKQTFVKTDIKDYIDAYLYEQKYGSSMSSFTDDQLVICLRDLYVAGTETSSGIIYFALLGLLHHPDYYEKIVKEIDLILGADKTPSMLLKNDMPITRAFIQEILRYCVALPVGIPHRCQVDTELFGYRIPAGTDVFANIWGVHFDPDTWKDPETFDPSRHIDEEGKFKHSSKIIPFAIGPRACLGEGLARMEVFLIFIKLLQTFKISAATDPLPSLYRGEQSLIYNANSFKVNLTSR</sequence>
<evidence type="ECO:0008006" key="8">
    <source>
        <dbReference type="Google" id="ProtNLM"/>
    </source>
</evidence>
<evidence type="ECO:0000313" key="7">
    <source>
        <dbReference type="Proteomes" id="UP001642483"/>
    </source>
</evidence>
<dbReference type="Pfam" id="PF00067">
    <property type="entry name" value="p450"/>
    <property type="match status" value="1"/>
</dbReference>
<evidence type="ECO:0000256" key="1">
    <source>
        <dbReference type="ARBA" id="ARBA00001971"/>
    </source>
</evidence>
<dbReference type="EMBL" id="CAWYQH010000174">
    <property type="protein sequence ID" value="CAK8698281.1"/>
    <property type="molecule type" value="Genomic_DNA"/>
</dbReference>
<protein>
    <recommendedName>
        <fullName evidence="8">Cytochrome P450</fullName>
    </recommendedName>
</protein>
<dbReference type="PANTHER" id="PTHR24300">
    <property type="entry name" value="CYTOCHROME P450 508A4-RELATED"/>
    <property type="match status" value="1"/>
</dbReference>
<keyword evidence="3" id="KW-0479">Metal-binding</keyword>
<proteinExistence type="inferred from homology"/>
<dbReference type="PANTHER" id="PTHR24300:SF397">
    <property type="entry name" value="CYTOCHROME P450 2U1"/>
    <property type="match status" value="1"/>
</dbReference>
<organism evidence="6 7">
    <name type="scientific">Clavelina lepadiformis</name>
    <name type="common">Light-bulb sea squirt</name>
    <name type="synonym">Ascidia lepadiformis</name>
    <dbReference type="NCBI Taxonomy" id="159417"/>
    <lineage>
        <taxon>Eukaryota</taxon>
        <taxon>Metazoa</taxon>
        <taxon>Chordata</taxon>
        <taxon>Tunicata</taxon>
        <taxon>Ascidiacea</taxon>
        <taxon>Aplousobranchia</taxon>
        <taxon>Clavelinidae</taxon>
        <taxon>Clavelina</taxon>
    </lineage>
</organism>
<feature type="transmembrane region" description="Helical" evidence="5">
    <location>
        <begin position="12"/>
        <end position="30"/>
    </location>
</feature>
<reference evidence="6 7" key="1">
    <citation type="submission" date="2024-02" db="EMBL/GenBank/DDBJ databases">
        <authorList>
            <person name="Daric V."/>
            <person name="Darras S."/>
        </authorList>
    </citation>
    <scope>NUCLEOTIDE SEQUENCE [LARGE SCALE GENOMIC DNA]</scope>
</reference>
<evidence type="ECO:0000256" key="4">
    <source>
        <dbReference type="ARBA" id="ARBA00023004"/>
    </source>
</evidence>
<keyword evidence="5" id="KW-0472">Membrane</keyword>
<dbReference type="Gene3D" id="1.10.630.10">
    <property type="entry name" value="Cytochrome P450"/>
    <property type="match status" value="1"/>
</dbReference>
<dbReference type="SUPFAM" id="SSF48264">
    <property type="entry name" value="Cytochrome P450"/>
    <property type="match status" value="1"/>
</dbReference>